<dbReference type="EMBL" id="HBGW01025380">
    <property type="protein sequence ID" value="CAD9541969.1"/>
    <property type="molecule type" value="Transcribed_RNA"/>
</dbReference>
<accession>A0A7S2JBD0</accession>
<organism evidence="7">
    <name type="scientific">Zooxanthella nutricula</name>
    <dbReference type="NCBI Taxonomy" id="1333877"/>
    <lineage>
        <taxon>Eukaryota</taxon>
        <taxon>Sar</taxon>
        <taxon>Alveolata</taxon>
        <taxon>Dinophyceae</taxon>
        <taxon>Peridiniales</taxon>
        <taxon>Peridiniales incertae sedis</taxon>
        <taxon>Zooxanthella</taxon>
    </lineage>
</organism>
<gene>
    <name evidence="7" type="ORF">BRAN1462_LOCUS16097</name>
</gene>
<keyword evidence="3 6" id="KW-1133">Transmembrane helix</keyword>
<evidence type="ECO:0000256" key="3">
    <source>
        <dbReference type="ARBA" id="ARBA00022989"/>
    </source>
</evidence>
<sequence>MVIMLTCSAFYHLWCWDWSKANRLLSLDHIGISSMIMGAYTPIMQYCGFYRVLALVWILGIGGCAQELYRSFGCGQGGASGWSTLDVLHVVRYFVMTWACTPVFPEITAAAPQAYVCFGTAGLLLYTTGVLVFLRSSMEFHLPIWHGFVLAGAMCFYAAKVHLVGGMPAA</sequence>
<dbReference type="GO" id="GO:0016020">
    <property type="term" value="C:membrane"/>
    <property type="evidence" value="ECO:0007669"/>
    <property type="project" value="UniProtKB-SubCell"/>
</dbReference>
<dbReference type="AlphaFoldDB" id="A0A7S2JBD0"/>
<keyword evidence="5" id="KW-0479">Metal-binding</keyword>
<keyword evidence="5" id="KW-0862">Zinc</keyword>
<dbReference type="InterPro" id="IPR004254">
    <property type="entry name" value="AdipoR/HlyIII-related"/>
</dbReference>
<evidence type="ECO:0000256" key="1">
    <source>
        <dbReference type="ARBA" id="ARBA00004141"/>
    </source>
</evidence>
<comment type="subcellular location">
    <subcellularLocation>
        <location evidence="1">Membrane</location>
        <topology evidence="1">Multi-pass membrane protein</topology>
    </subcellularLocation>
</comment>
<feature type="binding site" evidence="5">
    <location>
        <position position="12"/>
    </location>
    <ligand>
        <name>Zn(2+)</name>
        <dbReference type="ChEBI" id="CHEBI:29105"/>
    </ligand>
</feature>
<dbReference type="Pfam" id="PF03006">
    <property type="entry name" value="HlyIII"/>
    <property type="match status" value="1"/>
</dbReference>
<dbReference type="PANTHER" id="PTHR20855:SF3">
    <property type="entry name" value="LD03007P"/>
    <property type="match status" value="1"/>
</dbReference>
<keyword evidence="2 6" id="KW-0812">Transmembrane</keyword>
<dbReference type="PANTHER" id="PTHR20855">
    <property type="entry name" value="ADIPOR/PROGESTIN RECEPTOR-RELATED"/>
    <property type="match status" value="1"/>
</dbReference>
<evidence type="ECO:0000256" key="6">
    <source>
        <dbReference type="SAM" id="Phobius"/>
    </source>
</evidence>
<keyword evidence="4 6" id="KW-0472">Membrane</keyword>
<feature type="transmembrane region" description="Helical" evidence="6">
    <location>
        <begin position="140"/>
        <end position="159"/>
    </location>
</feature>
<dbReference type="GO" id="GO:0046872">
    <property type="term" value="F:metal ion binding"/>
    <property type="evidence" value="ECO:0007669"/>
    <property type="project" value="UniProtKB-KW"/>
</dbReference>
<feature type="transmembrane region" description="Helical" evidence="6">
    <location>
        <begin position="43"/>
        <end position="62"/>
    </location>
</feature>
<evidence type="ECO:0000256" key="5">
    <source>
        <dbReference type="PIRSR" id="PIRSR604254-1"/>
    </source>
</evidence>
<reference evidence="7" key="1">
    <citation type="submission" date="2021-01" db="EMBL/GenBank/DDBJ databases">
        <authorList>
            <person name="Corre E."/>
            <person name="Pelletier E."/>
            <person name="Niang G."/>
            <person name="Scheremetjew M."/>
            <person name="Finn R."/>
            <person name="Kale V."/>
            <person name="Holt S."/>
            <person name="Cochrane G."/>
            <person name="Meng A."/>
            <person name="Brown T."/>
            <person name="Cohen L."/>
        </authorList>
    </citation>
    <scope>NUCLEOTIDE SEQUENCE</scope>
    <source>
        <strain evidence="7">RCC3387</strain>
    </source>
</reference>
<evidence type="ECO:0000313" key="7">
    <source>
        <dbReference type="EMBL" id="CAD9541969.1"/>
    </source>
</evidence>
<evidence type="ECO:0000256" key="4">
    <source>
        <dbReference type="ARBA" id="ARBA00023136"/>
    </source>
</evidence>
<name>A0A7S2JBD0_9DINO</name>
<feature type="binding site" evidence="5">
    <location>
        <position position="146"/>
    </location>
    <ligand>
        <name>Zn(2+)</name>
        <dbReference type="ChEBI" id="CHEBI:29105"/>
    </ligand>
</feature>
<protein>
    <submittedName>
        <fullName evidence="7">Uncharacterized protein</fullName>
    </submittedName>
</protein>
<evidence type="ECO:0000256" key="2">
    <source>
        <dbReference type="ARBA" id="ARBA00022692"/>
    </source>
</evidence>
<feature type="transmembrane region" description="Helical" evidence="6">
    <location>
        <begin position="114"/>
        <end position="134"/>
    </location>
</feature>
<proteinExistence type="predicted"/>